<sequence>MMTQLPLAPKYTAPNETAVPDHPVFESEVVLNQVIKECLCGQPKDRVKHDEVFGGFVENCIYDKSLGPGAEQAAEANMKAYVHAWLQPQLNYTAPLETATILTKTVTKKPHEIPVDSGVTYELFYNKPSTTGVKAHYLTARKTRRSFMEVSDSGYDLTSTDTSDRSRQQCQCRLCKIWQCRLLPRN</sequence>
<dbReference type="EMBL" id="HACM01003861">
    <property type="protein sequence ID" value="CRZ04303.1"/>
    <property type="molecule type" value="Transcribed_RNA"/>
</dbReference>
<proteinExistence type="predicted"/>
<accession>A0A0H5QQJ9</accession>
<name>A0A0H5QQJ9_9EUKA</name>
<reference evidence="1" key="1">
    <citation type="submission" date="2015-04" db="EMBL/GenBank/DDBJ databases">
        <title>The genome sequence of the plant pathogenic Rhizarian Plasmodiophora brassicae reveals insights in its biotrophic life cycle and the origin of chitin synthesis.</title>
        <authorList>
            <person name="Schwelm A."/>
            <person name="Fogelqvist J."/>
            <person name="Knaust A."/>
            <person name="Julke S."/>
            <person name="Lilja T."/>
            <person name="Dhandapani V."/>
            <person name="Bonilla-Rosso G."/>
            <person name="Karlsson M."/>
            <person name="Shevchenko A."/>
            <person name="Choi S.R."/>
            <person name="Kim H.G."/>
            <person name="Park J.Y."/>
            <person name="Lim Y.P."/>
            <person name="Ludwig-Muller J."/>
            <person name="Dixelius C."/>
        </authorList>
    </citation>
    <scope>NUCLEOTIDE SEQUENCE</scope>
    <source>
        <tissue evidence="1">Potato root galls</tissue>
    </source>
</reference>
<organism evidence="1">
    <name type="scientific">Spongospora subterranea</name>
    <dbReference type="NCBI Taxonomy" id="70186"/>
    <lineage>
        <taxon>Eukaryota</taxon>
        <taxon>Sar</taxon>
        <taxon>Rhizaria</taxon>
        <taxon>Endomyxa</taxon>
        <taxon>Phytomyxea</taxon>
        <taxon>Plasmodiophorida</taxon>
        <taxon>Plasmodiophoridae</taxon>
        <taxon>Spongospora</taxon>
    </lineage>
</organism>
<dbReference type="AlphaFoldDB" id="A0A0H5QQJ9"/>
<evidence type="ECO:0000313" key="1">
    <source>
        <dbReference type="EMBL" id="CRZ04303.1"/>
    </source>
</evidence>
<protein>
    <submittedName>
        <fullName evidence="1">Uncharacterized protein</fullName>
    </submittedName>
</protein>